<evidence type="ECO:0000313" key="3">
    <source>
        <dbReference type="Proteomes" id="UP000239089"/>
    </source>
</evidence>
<comment type="caution">
    <text evidence="2">The sequence shown here is derived from an EMBL/GenBank/DDBJ whole genome shotgun (WGS) entry which is preliminary data.</text>
</comment>
<feature type="compositionally biased region" description="Basic and acidic residues" evidence="1">
    <location>
        <begin position="174"/>
        <end position="183"/>
    </location>
</feature>
<dbReference type="SUPFAM" id="SSF101738">
    <property type="entry name" value="SspB-like"/>
    <property type="match status" value="1"/>
</dbReference>
<name>A0A2S6MVQ5_9HYPH</name>
<sequence>MSKDLIRYDLQVQDALRGVVRKVLADAARDGLPGEHHFYITFRTHDPGVKLSQRLREQYPEEMTIILQYQFWDLKVDDLGFEVGLHFKNVPERLSVPYDAIAGFYDPSVQFGLKFEAQEEGEDGEDGEIEAGDDEPMIDLGPVANPPRPNVREAEKKPRGAGSEPKLAPAAEKSTAKSDKPEGSGETGGSEGAKVVSIDAFRKKP</sequence>
<dbReference type="EMBL" id="NHSJ01000134">
    <property type="protein sequence ID" value="PPQ26418.1"/>
    <property type="molecule type" value="Genomic_DNA"/>
</dbReference>
<dbReference type="Pfam" id="PF04386">
    <property type="entry name" value="SspB"/>
    <property type="match status" value="1"/>
</dbReference>
<dbReference type="InterPro" id="IPR036760">
    <property type="entry name" value="SspB-like_sf"/>
</dbReference>
<feature type="compositionally biased region" description="Acidic residues" evidence="1">
    <location>
        <begin position="119"/>
        <end position="137"/>
    </location>
</feature>
<dbReference type="AlphaFoldDB" id="A0A2S6MVQ5"/>
<keyword evidence="3" id="KW-1185">Reference proteome</keyword>
<reference evidence="2 3" key="1">
    <citation type="journal article" date="2018" name="Arch. Microbiol.">
        <title>New insights into the metabolic potential of the phototrophic purple bacterium Rhodopila globiformis DSM 161(T) from its draft genome sequence and evidence for a vanadium-dependent nitrogenase.</title>
        <authorList>
            <person name="Imhoff J.F."/>
            <person name="Rahn T."/>
            <person name="Kunzel S."/>
            <person name="Neulinger S.C."/>
        </authorList>
    </citation>
    <scope>NUCLEOTIDE SEQUENCE [LARGE SCALE GENOMIC DNA]</scope>
    <source>
        <strain evidence="2 3">DSM 16996</strain>
    </source>
</reference>
<protein>
    <submittedName>
        <fullName evidence="2">Stringent starvation protein B</fullName>
    </submittedName>
</protein>
<evidence type="ECO:0000313" key="2">
    <source>
        <dbReference type="EMBL" id="PPQ26418.1"/>
    </source>
</evidence>
<dbReference type="Proteomes" id="UP000239089">
    <property type="component" value="Unassembled WGS sequence"/>
</dbReference>
<evidence type="ECO:0000256" key="1">
    <source>
        <dbReference type="SAM" id="MobiDB-lite"/>
    </source>
</evidence>
<dbReference type="RefSeq" id="WP_104510536.1">
    <property type="nucleotide sequence ID" value="NZ_JACIGC010000006.1"/>
</dbReference>
<gene>
    <name evidence="2" type="ORF">CCR94_22555</name>
</gene>
<proteinExistence type="predicted"/>
<dbReference type="Gene3D" id="2.30.30.220">
    <property type="entry name" value="SspB-like"/>
    <property type="match status" value="1"/>
</dbReference>
<accession>A0A2S6MVQ5</accession>
<feature type="region of interest" description="Disordered" evidence="1">
    <location>
        <begin position="119"/>
        <end position="205"/>
    </location>
</feature>
<organism evidence="2 3">
    <name type="scientific">Rhodoblastus sphagnicola</name>
    <dbReference type="NCBI Taxonomy" id="333368"/>
    <lineage>
        <taxon>Bacteria</taxon>
        <taxon>Pseudomonadati</taxon>
        <taxon>Pseudomonadota</taxon>
        <taxon>Alphaproteobacteria</taxon>
        <taxon>Hyphomicrobiales</taxon>
        <taxon>Rhodoblastaceae</taxon>
        <taxon>Rhodoblastus</taxon>
    </lineage>
</organism>
<dbReference type="OrthoDB" id="9800412at2"/>
<dbReference type="InterPro" id="IPR007481">
    <property type="entry name" value="SspB"/>
</dbReference>